<dbReference type="EMBL" id="DS235885">
    <property type="protein sequence ID" value="EEB20339.1"/>
    <property type="molecule type" value="Genomic_DNA"/>
</dbReference>
<reference evidence="3" key="3">
    <citation type="submission" date="2021-02" db="UniProtKB">
        <authorList>
            <consortium name="EnsemblMetazoa"/>
        </authorList>
    </citation>
    <scope>IDENTIFICATION</scope>
    <source>
        <strain evidence="3">USDA</strain>
    </source>
</reference>
<dbReference type="InParanoid" id="E0W3Y3"/>
<dbReference type="VEuPathDB" id="VectorBase:PHUM612690"/>
<dbReference type="EnsemblMetazoa" id="PHUM612690-RA">
    <property type="protein sequence ID" value="PHUM612690-PA"/>
    <property type="gene ID" value="PHUM612690"/>
</dbReference>
<dbReference type="KEGG" id="phu:Phum_PHUM612690"/>
<sequence length="239" mass="28693">MILLLLLLLLIYRKNNNEQDKESWRKSWGSVISQDGRENWEGFQADYDYLMAQNILEKTFSEMSMEKISGSTPTTPILWSHSEFMDHFAQLYSWLKSIQDVVYGNHENVTDWKLRAERQEDLQRQRFRLETFNDQSNKLINLYPELEGEVSWLTKHVNDKWVTVETLVGISKKDEINKKHQMGSGEKLEHEVKCLRRWLRDLDAKLKPLTFQTGWTKVELEMKRKEHMMKNFNWLNYDN</sequence>
<proteinExistence type="predicted"/>
<dbReference type="OrthoDB" id="10041151at2759"/>
<organism>
    <name type="scientific">Pediculus humanus subsp. corporis</name>
    <name type="common">Body louse</name>
    <dbReference type="NCBI Taxonomy" id="121224"/>
    <lineage>
        <taxon>Eukaryota</taxon>
        <taxon>Metazoa</taxon>
        <taxon>Ecdysozoa</taxon>
        <taxon>Arthropoda</taxon>
        <taxon>Hexapoda</taxon>
        <taxon>Insecta</taxon>
        <taxon>Pterygota</taxon>
        <taxon>Neoptera</taxon>
        <taxon>Paraneoptera</taxon>
        <taxon>Psocodea</taxon>
        <taxon>Troctomorpha</taxon>
        <taxon>Phthiraptera</taxon>
        <taxon>Anoplura</taxon>
        <taxon>Pediculidae</taxon>
        <taxon>Pediculus</taxon>
    </lineage>
</organism>
<protein>
    <submittedName>
        <fullName evidence="2 3">Uncharacterized protein</fullName>
    </submittedName>
</protein>
<dbReference type="GeneID" id="8239757"/>
<feature type="chain" id="PRO_5014570310" evidence="1">
    <location>
        <begin position="18"/>
        <end position="239"/>
    </location>
</feature>
<reference evidence="2" key="2">
    <citation type="submission" date="2007-04" db="EMBL/GenBank/DDBJ databases">
        <title>The genome of the human body louse.</title>
        <authorList>
            <consortium name="The Human Body Louse Genome Consortium"/>
            <person name="Kirkness E."/>
            <person name="Walenz B."/>
            <person name="Hass B."/>
            <person name="Bruggner R."/>
            <person name="Strausberg R."/>
        </authorList>
    </citation>
    <scope>NUCLEOTIDE SEQUENCE</scope>
    <source>
        <strain evidence="2">USDA</strain>
    </source>
</reference>
<evidence type="ECO:0000313" key="4">
    <source>
        <dbReference type="Proteomes" id="UP000009046"/>
    </source>
</evidence>
<keyword evidence="1" id="KW-0732">Signal</keyword>
<dbReference type="STRING" id="121224.E0W3Y3"/>
<dbReference type="HOGENOM" id="CLU_1286184_0_0_1"/>
<dbReference type="eggNOG" id="ENOG502T9XX">
    <property type="taxonomic scope" value="Eukaryota"/>
</dbReference>
<keyword evidence="4" id="KW-1185">Reference proteome</keyword>
<dbReference type="CTD" id="8239757"/>
<evidence type="ECO:0000313" key="2">
    <source>
        <dbReference type="EMBL" id="EEB20339.1"/>
    </source>
</evidence>
<dbReference type="Proteomes" id="UP000009046">
    <property type="component" value="Unassembled WGS sequence"/>
</dbReference>
<dbReference type="OMA" id="NRQWSLN"/>
<dbReference type="RefSeq" id="XP_002433077.1">
    <property type="nucleotide sequence ID" value="XM_002433032.1"/>
</dbReference>
<feature type="signal peptide" evidence="1">
    <location>
        <begin position="1"/>
        <end position="17"/>
    </location>
</feature>
<gene>
    <name evidence="3" type="primary">8239757</name>
    <name evidence="2" type="ORF">Phum_PHUM612690</name>
</gene>
<evidence type="ECO:0000256" key="1">
    <source>
        <dbReference type="SAM" id="SignalP"/>
    </source>
</evidence>
<name>E0W3Y3_PEDHC</name>
<reference evidence="2" key="1">
    <citation type="submission" date="2007-04" db="EMBL/GenBank/DDBJ databases">
        <title>Annotation of Pediculus humanus corporis strain USDA.</title>
        <authorList>
            <person name="Kirkness E."/>
            <person name="Hannick L."/>
            <person name="Hass B."/>
            <person name="Bruggner R."/>
            <person name="Lawson D."/>
            <person name="Bidwell S."/>
            <person name="Joardar V."/>
            <person name="Caler E."/>
            <person name="Walenz B."/>
            <person name="Inman J."/>
            <person name="Schobel S."/>
            <person name="Galinsky K."/>
            <person name="Amedeo P."/>
            <person name="Strausberg R."/>
        </authorList>
    </citation>
    <scope>NUCLEOTIDE SEQUENCE</scope>
    <source>
        <strain evidence="2">USDA</strain>
    </source>
</reference>
<dbReference type="AlphaFoldDB" id="E0W3Y3"/>
<dbReference type="EMBL" id="AAZO01007487">
    <property type="status" value="NOT_ANNOTATED_CDS"/>
    <property type="molecule type" value="Genomic_DNA"/>
</dbReference>
<evidence type="ECO:0000313" key="3">
    <source>
        <dbReference type="EnsemblMetazoa" id="PHUM612690-PA"/>
    </source>
</evidence>
<accession>E0W3Y3</accession>